<dbReference type="RefSeq" id="WP_127087707.1">
    <property type="nucleotide sequence ID" value="NZ_RSCL01000068.1"/>
</dbReference>
<protein>
    <submittedName>
        <fullName evidence="1">Uncharacterized protein</fullName>
    </submittedName>
</protein>
<organism evidence="1 2">
    <name type="scientific">Dulcicalothrix desertica PCC 7102</name>
    <dbReference type="NCBI Taxonomy" id="232991"/>
    <lineage>
        <taxon>Bacteria</taxon>
        <taxon>Bacillati</taxon>
        <taxon>Cyanobacteriota</taxon>
        <taxon>Cyanophyceae</taxon>
        <taxon>Nostocales</taxon>
        <taxon>Calotrichaceae</taxon>
        <taxon>Dulcicalothrix</taxon>
    </lineage>
</organism>
<dbReference type="EMBL" id="RSCL01000068">
    <property type="protein sequence ID" value="RUS92798.1"/>
    <property type="molecule type" value="Genomic_DNA"/>
</dbReference>
<evidence type="ECO:0000313" key="1">
    <source>
        <dbReference type="EMBL" id="RUS92798.1"/>
    </source>
</evidence>
<reference evidence="1" key="2">
    <citation type="journal article" date="2019" name="Genome Biol. Evol.">
        <title>Day and night: Metabolic profiles and evolutionary relationships of six axenic non-marine cyanobacteria.</title>
        <authorList>
            <person name="Will S.E."/>
            <person name="Henke P."/>
            <person name="Boedeker C."/>
            <person name="Huang S."/>
            <person name="Brinkmann H."/>
            <person name="Rohde M."/>
            <person name="Jarek M."/>
            <person name="Friedl T."/>
            <person name="Seufert S."/>
            <person name="Schumacher M."/>
            <person name="Overmann J."/>
            <person name="Neumann-Schaal M."/>
            <person name="Petersen J."/>
        </authorList>
    </citation>
    <scope>NUCLEOTIDE SEQUENCE [LARGE SCALE GENOMIC DNA]</scope>
    <source>
        <strain evidence="1">PCC 7102</strain>
    </source>
</reference>
<keyword evidence="2" id="KW-1185">Reference proteome</keyword>
<proteinExistence type="predicted"/>
<reference evidence="1" key="1">
    <citation type="submission" date="2018-12" db="EMBL/GenBank/DDBJ databases">
        <authorList>
            <person name="Will S."/>
            <person name="Neumann-Schaal M."/>
            <person name="Henke P."/>
        </authorList>
    </citation>
    <scope>NUCLEOTIDE SEQUENCE</scope>
    <source>
        <strain evidence="1">PCC 7102</strain>
    </source>
</reference>
<comment type="caution">
    <text evidence="1">The sequence shown here is derived from an EMBL/GenBank/DDBJ whole genome shotgun (WGS) entry which is preliminary data.</text>
</comment>
<evidence type="ECO:0000313" key="2">
    <source>
        <dbReference type="Proteomes" id="UP000271624"/>
    </source>
</evidence>
<accession>A0A3S1I6C2</accession>
<sequence length="106" mass="12187">MKRFENLNDLLSSLSDIELGQSLSFIDDDFNKWLLEVEEDWIAIDDSIPEDDLTYEDVEFYPRSKLSVEDSYLSFTSSGESIEDSILSVLYEADLIDTSTLNNFNP</sequence>
<gene>
    <name evidence="1" type="ORF">DSM106972_098170</name>
</gene>
<dbReference type="Proteomes" id="UP000271624">
    <property type="component" value="Unassembled WGS sequence"/>
</dbReference>
<name>A0A3S1I6C2_9CYAN</name>
<dbReference type="AlphaFoldDB" id="A0A3S1I6C2"/>